<proteinExistence type="predicted"/>
<accession>A0A6A4VB92</accession>
<name>A0A6A4VB92_AMPAM</name>
<dbReference type="AlphaFoldDB" id="A0A6A4VB92"/>
<evidence type="ECO:0000313" key="2">
    <source>
        <dbReference type="EMBL" id="KAF0293567.1"/>
    </source>
</evidence>
<reference evidence="2 3" key="1">
    <citation type="submission" date="2019-07" db="EMBL/GenBank/DDBJ databases">
        <title>Draft genome assembly of a fouling barnacle, Amphibalanus amphitrite (Darwin, 1854): The first reference genome for Thecostraca.</title>
        <authorList>
            <person name="Kim W."/>
        </authorList>
    </citation>
    <scope>NUCLEOTIDE SEQUENCE [LARGE SCALE GENOMIC DNA]</scope>
    <source>
        <strain evidence="2">SNU_AA5</strain>
        <tissue evidence="2">Soma without cirri and trophi</tissue>
    </source>
</reference>
<comment type="caution">
    <text evidence="2">The sequence shown here is derived from an EMBL/GenBank/DDBJ whole genome shotgun (WGS) entry which is preliminary data.</text>
</comment>
<protein>
    <submittedName>
        <fullName evidence="2">Attractin</fullName>
    </submittedName>
</protein>
<sequence length="158" mass="17027">MLGLVDQVAALAMSPEIRRLFVEMEQMASRPYAQVLTRLFVEMEQMASRPYAQVLLELSRRVPPSTAPQPAVRRRHRPVPCPIVLEQCAGNRAALITVVIEGPTGGHQFAPAGVSGINVGTALVADGSSRKDSVDRSHKADSRKALKTTLTPGSDVCV</sequence>
<keyword evidence="3" id="KW-1185">Reference proteome</keyword>
<dbReference type="OrthoDB" id="9998912at2759"/>
<dbReference type="EMBL" id="VIIS01001739">
    <property type="protein sequence ID" value="KAF0293567.1"/>
    <property type="molecule type" value="Genomic_DNA"/>
</dbReference>
<evidence type="ECO:0000313" key="1">
    <source>
        <dbReference type="EMBL" id="KAF0289416.1"/>
    </source>
</evidence>
<evidence type="ECO:0000313" key="3">
    <source>
        <dbReference type="Proteomes" id="UP000440578"/>
    </source>
</evidence>
<organism evidence="2 3">
    <name type="scientific">Amphibalanus amphitrite</name>
    <name type="common">Striped barnacle</name>
    <name type="synonym">Balanus amphitrite</name>
    <dbReference type="NCBI Taxonomy" id="1232801"/>
    <lineage>
        <taxon>Eukaryota</taxon>
        <taxon>Metazoa</taxon>
        <taxon>Ecdysozoa</taxon>
        <taxon>Arthropoda</taxon>
        <taxon>Crustacea</taxon>
        <taxon>Multicrustacea</taxon>
        <taxon>Cirripedia</taxon>
        <taxon>Thoracica</taxon>
        <taxon>Thoracicalcarea</taxon>
        <taxon>Balanomorpha</taxon>
        <taxon>Balanoidea</taxon>
        <taxon>Balanidae</taxon>
        <taxon>Amphibalaninae</taxon>
        <taxon>Amphibalanus</taxon>
    </lineage>
</organism>
<dbReference type="Proteomes" id="UP000440578">
    <property type="component" value="Unassembled WGS sequence"/>
</dbReference>
<gene>
    <name evidence="2" type="primary">Atrn_0</name>
    <name evidence="1" type="synonym">Atrn_1</name>
    <name evidence="2" type="ORF">FJT64_008672</name>
    <name evidence="1" type="ORF">FJT64_012345</name>
</gene>
<dbReference type="EMBL" id="VIIS01002032">
    <property type="protein sequence ID" value="KAF0289416.1"/>
    <property type="molecule type" value="Genomic_DNA"/>
</dbReference>